<dbReference type="RefSeq" id="WP_185029677.1">
    <property type="nucleotide sequence ID" value="NZ_JACHMQ010000001.1"/>
</dbReference>
<proteinExistence type="predicted"/>
<evidence type="ECO:0000313" key="2">
    <source>
        <dbReference type="Proteomes" id="UP000546324"/>
    </source>
</evidence>
<keyword evidence="2" id="KW-1185">Reference proteome</keyword>
<protein>
    <submittedName>
        <fullName evidence="1">Uncharacterized protein</fullName>
    </submittedName>
</protein>
<dbReference type="AlphaFoldDB" id="A0A7X0L1H5"/>
<dbReference type="EMBL" id="JACHMQ010000001">
    <property type="protein sequence ID" value="MBB6398583.1"/>
    <property type="molecule type" value="Genomic_DNA"/>
</dbReference>
<sequence length="111" mass="12381">MITRPTESWRQLGTLPDSFLERVDQALLAFEVELAALGVASDQAVMAAVEHVVVALNQVDGTDDHSFDTIDREELCEYIDDALTHTGIDVEALARRRGIDPAALTDEWRDW</sequence>
<accession>A0A7X0L1H5</accession>
<comment type="caution">
    <text evidence="1">The sequence shown here is derived from an EMBL/GenBank/DDBJ whole genome shotgun (WGS) entry which is preliminary data.</text>
</comment>
<gene>
    <name evidence="1" type="ORF">BKA00_005497</name>
</gene>
<dbReference type="Proteomes" id="UP000546324">
    <property type="component" value="Unassembled WGS sequence"/>
</dbReference>
<name>A0A7X0L1H5_9ACTN</name>
<evidence type="ECO:0000313" key="1">
    <source>
        <dbReference type="EMBL" id="MBB6398583.1"/>
    </source>
</evidence>
<reference evidence="1 2" key="1">
    <citation type="submission" date="2020-08" db="EMBL/GenBank/DDBJ databases">
        <title>Sequencing the genomes of 1000 actinobacteria strains.</title>
        <authorList>
            <person name="Klenk H.-P."/>
        </authorList>
    </citation>
    <scope>NUCLEOTIDE SEQUENCE [LARGE SCALE GENOMIC DNA]</scope>
    <source>
        <strain evidence="1 2">DSM 43675</strain>
    </source>
</reference>
<organism evidence="1 2">
    <name type="scientific">Actinomadura coerulea</name>
    <dbReference type="NCBI Taxonomy" id="46159"/>
    <lineage>
        <taxon>Bacteria</taxon>
        <taxon>Bacillati</taxon>
        <taxon>Actinomycetota</taxon>
        <taxon>Actinomycetes</taxon>
        <taxon>Streptosporangiales</taxon>
        <taxon>Thermomonosporaceae</taxon>
        <taxon>Actinomadura</taxon>
    </lineage>
</organism>